<feature type="transmembrane region" description="Helical" evidence="10">
    <location>
        <begin position="60"/>
        <end position="77"/>
    </location>
</feature>
<comment type="caution">
    <text evidence="11">The sequence shown here is derived from an EMBL/GenBank/DDBJ whole genome shotgun (WGS) entry which is preliminary data.</text>
</comment>
<dbReference type="PANTHER" id="PTHR31942:SF52">
    <property type="entry name" value="MLO-LIKE PROTEIN 1"/>
    <property type="match status" value="1"/>
</dbReference>
<comment type="similarity">
    <text evidence="2 8">Belongs to the MLO family.</text>
</comment>
<evidence type="ECO:0000256" key="10">
    <source>
        <dbReference type="SAM" id="Phobius"/>
    </source>
</evidence>
<feature type="transmembrane region" description="Helical" evidence="10">
    <location>
        <begin position="167"/>
        <end position="190"/>
    </location>
</feature>
<feature type="transmembrane region" description="Helical" evidence="10">
    <location>
        <begin position="445"/>
        <end position="466"/>
    </location>
</feature>
<keyword evidence="6 8" id="KW-0472">Membrane</keyword>
<proteinExistence type="inferred from homology"/>
<dbReference type="GO" id="GO:0016020">
    <property type="term" value="C:membrane"/>
    <property type="evidence" value="ECO:0007669"/>
    <property type="project" value="UniProtKB-SubCell"/>
</dbReference>
<dbReference type="Pfam" id="PF03094">
    <property type="entry name" value="Mlo"/>
    <property type="match status" value="1"/>
</dbReference>
<evidence type="ECO:0000256" key="3">
    <source>
        <dbReference type="ARBA" id="ARBA00022692"/>
    </source>
</evidence>
<feature type="transmembrane region" description="Helical" evidence="10">
    <location>
        <begin position="402"/>
        <end position="425"/>
    </location>
</feature>
<dbReference type="Proteomes" id="UP001633002">
    <property type="component" value="Unassembled WGS sequence"/>
</dbReference>
<keyword evidence="12" id="KW-1185">Reference proteome</keyword>
<comment type="function">
    <text evidence="8">May be involved in modulation of pathogen defense and leaf cell death.</text>
</comment>
<gene>
    <name evidence="8" type="primary">MLO</name>
    <name evidence="11" type="ORF">R1sor_008162</name>
</gene>
<keyword evidence="4 8" id="KW-0611">Plant defense</keyword>
<dbReference type="PANTHER" id="PTHR31942">
    <property type="entry name" value="MLO-LIKE PROTEIN 1"/>
    <property type="match status" value="1"/>
</dbReference>
<dbReference type="GO" id="GO:0006952">
    <property type="term" value="P:defense response"/>
    <property type="evidence" value="ECO:0007669"/>
    <property type="project" value="UniProtKB-KW"/>
</dbReference>
<name>A0ABD3HWR1_9MARC</name>
<dbReference type="InterPro" id="IPR004326">
    <property type="entry name" value="Mlo"/>
</dbReference>
<keyword evidence="7 8" id="KW-0568">Pathogenesis-related protein</keyword>
<evidence type="ECO:0000256" key="5">
    <source>
        <dbReference type="ARBA" id="ARBA00022989"/>
    </source>
</evidence>
<evidence type="ECO:0000256" key="9">
    <source>
        <dbReference type="SAM" id="MobiDB-lite"/>
    </source>
</evidence>
<evidence type="ECO:0000256" key="6">
    <source>
        <dbReference type="ARBA" id="ARBA00023136"/>
    </source>
</evidence>
<evidence type="ECO:0000256" key="2">
    <source>
        <dbReference type="ARBA" id="ARBA00006574"/>
    </source>
</evidence>
<organism evidence="11 12">
    <name type="scientific">Riccia sorocarpa</name>
    <dbReference type="NCBI Taxonomy" id="122646"/>
    <lineage>
        <taxon>Eukaryota</taxon>
        <taxon>Viridiplantae</taxon>
        <taxon>Streptophyta</taxon>
        <taxon>Embryophyta</taxon>
        <taxon>Marchantiophyta</taxon>
        <taxon>Marchantiopsida</taxon>
        <taxon>Marchantiidae</taxon>
        <taxon>Marchantiales</taxon>
        <taxon>Ricciaceae</taxon>
        <taxon>Riccia</taxon>
    </lineage>
</organism>
<comment type="subcellular location">
    <subcellularLocation>
        <location evidence="1 8">Membrane</location>
        <topology evidence="1 8">Multi-pass membrane protein</topology>
    </subcellularLocation>
</comment>
<accession>A0ABD3HWR1</accession>
<keyword evidence="3 8" id="KW-0812">Transmembrane</keyword>
<sequence>MAGGGAEEESSLENTPTYAVAIAVAVFIGLSLLVERLIHRLKKYLKKKNQKPLRKVLDKLTEELMLLGFISLLLTVFQNRITRICMGKDFTSHMLPCKAEELKASSEAKGPPAEAGGPPADESAHRRLLALLTDVYDARRMLASGGSGYCEAKGKKPFVSVEGLHQLHIFIFVLAITHVVYSLLTVLLGFARVYHWKQWEAESRDSAQTQLLSSKADLEKRYCERLKNGKSIGFGFVDRRSHACYENPFTLWILCFFQQFFASVSREDYLVFRVGFLSTHQLTDTFNFRDYVIRSMEMDFKSVIGISWWLWAFVVLFLLLNVYGWYTYFWAAFIPTVLILMIGMKQQHIISVLALQAKRHALDVIDSQRRDPEKQEVALKCKDMGEAVTPSNDLFWFKRPKILLRLIHFVIFQNSFELAVFFWLWGTFGWNSCILGNHTLLIVRIVVGIATIILASYSTLPIYALVTQMGSHMKQTAVFTQNVSHGLDLWKAKAKAKTGGSPRSSTHSNGSNGSAGKVQSVDSLPEDEPHVQSIVQSRGIEMTRPDIEDKTARQFQKLYGKQVGLERLRTCKMPNQQQD</sequence>
<feature type="region of interest" description="Disordered" evidence="9">
    <location>
        <begin position="496"/>
        <end position="548"/>
    </location>
</feature>
<dbReference type="AlphaFoldDB" id="A0ABD3HWR1"/>
<evidence type="ECO:0000313" key="11">
    <source>
        <dbReference type="EMBL" id="KAL3694511.1"/>
    </source>
</evidence>
<evidence type="ECO:0000256" key="1">
    <source>
        <dbReference type="ARBA" id="ARBA00004141"/>
    </source>
</evidence>
<keyword evidence="5 8" id="KW-1133">Transmembrane helix</keyword>
<feature type="transmembrane region" description="Helical" evidence="10">
    <location>
        <begin position="326"/>
        <end position="344"/>
    </location>
</feature>
<dbReference type="EMBL" id="JBJQOH010000003">
    <property type="protein sequence ID" value="KAL3694511.1"/>
    <property type="molecule type" value="Genomic_DNA"/>
</dbReference>
<evidence type="ECO:0000256" key="7">
    <source>
        <dbReference type="ARBA" id="ARBA00023265"/>
    </source>
</evidence>
<evidence type="ECO:0000256" key="4">
    <source>
        <dbReference type="ARBA" id="ARBA00022821"/>
    </source>
</evidence>
<dbReference type="GO" id="GO:0005516">
    <property type="term" value="F:calmodulin binding"/>
    <property type="evidence" value="ECO:0007669"/>
    <property type="project" value="UniProtKB-KW"/>
</dbReference>
<keyword evidence="8" id="KW-0112">Calmodulin-binding</keyword>
<protein>
    <recommendedName>
        <fullName evidence="8">MLO-like protein</fullName>
    </recommendedName>
</protein>
<feature type="compositionally biased region" description="Polar residues" evidence="9">
    <location>
        <begin position="501"/>
        <end position="514"/>
    </location>
</feature>
<comment type="domain">
    <text evidence="8">The C-terminus contains a calmodulin-binding domain, which binds calmodulin in a calcium-dependent fashion.</text>
</comment>
<evidence type="ECO:0000313" key="12">
    <source>
        <dbReference type="Proteomes" id="UP001633002"/>
    </source>
</evidence>
<evidence type="ECO:0000256" key="8">
    <source>
        <dbReference type="RuleBase" id="RU280816"/>
    </source>
</evidence>
<reference evidence="11 12" key="1">
    <citation type="submission" date="2024-09" db="EMBL/GenBank/DDBJ databases">
        <title>Chromosome-scale assembly of Riccia sorocarpa.</title>
        <authorList>
            <person name="Paukszto L."/>
        </authorList>
    </citation>
    <scope>NUCLEOTIDE SEQUENCE [LARGE SCALE GENOMIC DNA]</scope>
    <source>
        <strain evidence="11">LP-2024</strain>
        <tissue evidence="11">Aerial parts of the thallus</tissue>
    </source>
</reference>
<feature type="transmembrane region" description="Helical" evidence="10">
    <location>
        <begin position="303"/>
        <end position="320"/>
    </location>
</feature>
<feature type="transmembrane region" description="Helical" evidence="10">
    <location>
        <begin position="18"/>
        <end position="39"/>
    </location>
</feature>